<proteinExistence type="predicted"/>
<protein>
    <submittedName>
        <fullName evidence="1">Uncharacterized protein</fullName>
    </submittedName>
</protein>
<organism evidence="1 2">
    <name type="scientific">Araneus ventricosus</name>
    <name type="common">Orbweaver spider</name>
    <name type="synonym">Epeira ventricosa</name>
    <dbReference type="NCBI Taxonomy" id="182803"/>
    <lineage>
        <taxon>Eukaryota</taxon>
        <taxon>Metazoa</taxon>
        <taxon>Ecdysozoa</taxon>
        <taxon>Arthropoda</taxon>
        <taxon>Chelicerata</taxon>
        <taxon>Arachnida</taxon>
        <taxon>Araneae</taxon>
        <taxon>Araneomorphae</taxon>
        <taxon>Entelegynae</taxon>
        <taxon>Araneoidea</taxon>
        <taxon>Araneidae</taxon>
        <taxon>Araneus</taxon>
    </lineage>
</organism>
<evidence type="ECO:0000313" key="1">
    <source>
        <dbReference type="EMBL" id="GBM20765.1"/>
    </source>
</evidence>
<dbReference type="AlphaFoldDB" id="A0A4Y2DYS3"/>
<evidence type="ECO:0000313" key="2">
    <source>
        <dbReference type="Proteomes" id="UP000499080"/>
    </source>
</evidence>
<accession>A0A4Y2DYS3</accession>
<name>A0A4Y2DYS3_ARAVE</name>
<gene>
    <name evidence="1" type="ORF">AVEN_30018_1</name>
</gene>
<sequence>MVTLPYAKQFAEERYPQSQHPCQTLSFCRGNNANQNSLCNPTENFFRSCTITNYELASSEEKDTKSHSLEEVGDCCMRVVLEGLCFLCCVIFSAKWKRNVMGDS</sequence>
<dbReference type="Proteomes" id="UP000499080">
    <property type="component" value="Unassembled WGS sequence"/>
</dbReference>
<keyword evidence="2" id="KW-1185">Reference proteome</keyword>
<dbReference type="EMBL" id="BGPR01000447">
    <property type="protein sequence ID" value="GBM20765.1"/>
    <property type="molecule type" value="Genomic_DNA"/>
</dbReference>
<reference evidence="1 2" key="1">
    <citation type="journal article" date="2019" name="Sci. Rep.">
        <title>Orb-weaving spider Araneus ventricosus genome elucidates the spidroin gene catalogue.</title>
        <authorList>
            <person name="Kono N."/>
            <person name="Nakamura H."/>
            <person name="Ohtoshi R."/>
            <person name="Moran D.A.P."/>
            <person name="Shinohara A."/>
            <person name="Yoshida Y."/>
            <person name="Fujiwara M."/>
            <person name="Mori M."/>
            <person name="Tomita M."/>
            <person name="Arakawa K."/>
        </authorList>
    </citation>
    <scope>NUCLEOTIDE SEQUENCE [LARGE SCALE GENOMIC DNA]</scope>
</reference>
<comment type="caution">
    <text evidence="1">The sequence shown here is derived from an EMBL/GenBank/DDBJ whole genome shotgun (WGS) entry which is preliminary data.</text>
</comment>